<dbReference type="SMART" id="SM00267">
    <property type="entry name" value="GGDEF"/>
    <property type="match status" value="1"/>
</dbReference>
<dbReference type="AlphaFoldDB" id="A0A286GNC8"/>
<evidence type="ECO:0000259" key="2">
    <source>
        <dbReference type="PROSITE" id="PS50887"/>
    </source>
</evidence>
<dbReference type="InterPro" id="IPR000160">
    <property type="entry name" value="GGDEF_dom"/>
</dbReference>
<evidence type="ECO:0000313" key="3">
    <source>
        <dbReference type="EMBL" id="SOD97002.1"/>
    </source>
</evidence>
<dbReference type="FunFam" id="3.30.70.270:FF:000001">
    <property type="entry name" value="Diguanylate cyclase domain protein"/>
    <property type="match status" value="1"/>
</dbReference>
<evidence type="ECO:0000259" key="1">
    <source>
        <dbReference type="PROSITE" id="PS50113"/>
    </source>
</evidence>
<organism evidence="3 4">
    <name type="scientific">Caenispirillum bisanense</name>
    <dbReference type="NCBI Taxonomy" id="414052"/>
    <lineage>
        <taxon>Bacteria</taxon>
        <taxon>Pseudomonadati</taxon>
        <taxon>Pseudomonadota</taxon>
        <taxon>Alphaproteobacteria</taxon>
        <taxon>Rhodospirillales</taxon>
        <taxon>Novispirillaceae</taxon>
        <taxon>Caenispirillum</taxon>
    </lineage>
</organism>
<dbReference type="GO" id="GO:0003824">
    <property type="term" value="F:catalytic activity"/>
    <property type="evidence" value="ECO:0007669"/>
    <property type="project" value="UniProtKB-ARBA"/>
</dbReference>
<dbReference type="PANTHER" id="PTHR44757:SF2">
    <property type="entry name" value="BIOFILM ARCHITECTURE MAINTENANCE PROTEIN MBAA"/>
    <property type="match status" value="1"/>
</dbReference>
<dbReference type="InterPro" id="IPR000014">
    <property type="entry name" value="PAS"/>
</dbReference>
<dbReference type="Gene3D" id="3.30.450.20">
    <property type="entry name" value="PAS domain"/>
    <property type="match status" value="1"/>
</dbReference>
<sequence>MLDTTEGITFDISQEALDAHGQPCAVIDATAAAVMLGRAFRDADGLTDDAGLGLAPAVQAALGEALAAAAPATRVMLDTDAGKRVYDLFLLPPDRRGHRLVLASDRTMDSGLRNALTESRARYKDLVEISSEHAWEVDADGAFSFVAPQGLLGYAPRRVIGLPAGELLDPERHTDPINPFATPVPLEGRDVWVRAGDGSLCCLEVTAVPLFDADNRWAGARGVCRDVTEQRRREQEMAEARARERVFGRIVRLFQREVKPENMIRAAASAITHGMAATGCQIFGIAAPLAKVVQHPTFQQETAFGRIGSDRDADRLIAALESAGRDAVVGDLVGDRHLIGTLCMHGDRINGAIVVWREADRPDFGQAERRLLAGIAGTVGVALEQLYSHRVLVEVSRTDGLTGLLNRRAFYEDMQRRVRRLARGERKAALMYVDLDNFKAVNDTWGHETGDKVLRDVADLLRANTRSTDMVARLGGDEFAVWLDDADETVAVKRAEVFLAASAILKQHSARPDLPLMLSIGIAVYDPVNREDMNEFVSRADGAMYAIKRKGKGSYAVARQPGRRAP</sequence>
<protein>
    <submittedName>
        <fullName evidence="3">PAS domain S-box-containing protein/diguanylate cyclase (GGDEF) domain-containing protein</fullName>
    </submittedName>
</protein>
<feature type="domain" description="GGDEF" evidence="2">
    <location>
        <begin position="426"/>
        <end position="560"/>
    </location>
</feature>
<proteinExistence type="predicted"/>
<dbReference type="InterPro" id="IPR029787">
    <property type="entry name" value="Nucleotide_cyclase"/>
</dbReference>
<dbReference type="InterPro" id="IPR013656">
    <property type="entry name" value="PAS_4"/>
</dbReference>
<gene>
    <name evidence="3" type="ORF">SAMN05421508_106202</name>
</gene>
<reference evidence="3 4" key="1">
    <citation type="submission" date="2017-09" db="EMBL/GenBank/DDBJ databases">
        <authorList>
            <person name="Ehlers B."/>
            <person name="Leendertz F.H."/>
        </authorList>
    </citation>
    <scope>NUCLEOTIDE SEQUENCE [LARGE SCALE GENOMIC DNA]</scope>
    <source>
        <strain evidence="3 4">USBA 140</strain>
    </source>
</reference>
<dbReference type="OrthoDB" id="7216521at2"/>
<dbReference type="CDD" id="cd01949">
    <property type="entry name" value="GGDEF"/>
    <property type="match status" value="1"/>
</dbReference>
<dbReference type="SUPFAM" id="SSF55785">
    <property type="entry name" value="PYP-like sensor domain (PAS domain)"/>
    <property type="match status" value="1"/>
</dbReference>
<dbReference type="NCBIfam" id="TIGR00229">
    <property type="entry name" value="sensory_box"/>
    <property type="match status" value="1"/>
</dbReference>
<dbReference type="CDD" id="cd00130">
    <property type="entry name" value="PAS"/>
    <property type="match status" value="1"/>
</dbReference>
<dbReference type="Pfam" id="PF00990">
    <property type="entry name" value="GGDEF"/>
    <property type="match status" value="1"/>
</dbReference>
<dbReference type="RefSeq" id="WP_097279966.1">
    <property type="nucleotide sequence ID" value="NZ_OCNJ01000006.1"/>
</dbReference>
<dbReference type="EMBL" id="OCNJ01000006">
    <property type="protein sequence ID" value="SOD97002.1"/>
    <property type="molecule type" value="Genomic_DNA"/>
</dbReference>
<dbReference type="Proteomes" id="UP000219621">
    <property type="component" value="Unassembled WGS sequence"/>
</dbReference>
<dbReference type="InterPro" id="IPR035965">
    <property type="entry name" value="PAS-like_dom_sf"/>
</dbReference>
<dbReference type="PROSITE" id="PS50887">
    <property type="entry name" value="GGDEF"/>
    <property type="match status" value="1"/>
</dbReference>
<dbReference type="InterPro" id="IPR000700">
    <property type="entry name" value="PAS-assoc_C"/>
</dbReference>
<evidence type="ECO:0000313" key="4">
    <source>
        <dbReference type="Proteomes" id="UP000219621"/>
    </source>
</evidence>
<dbReference type="Pfam" id="PF08448">
    <property type="entry name" value="PAS_4"/>
    <property type="match status" value="1"/>
</dbReference>
<dbReference type="InterPro" id="IPR043128">
    <property type="entry name" value="Rev_trsase/Diguanyl_cyclase"/>
</dbReference>
<dbReference type="PANTHER" id="PTHR44757">
    <property type="entry name" value="DIGUANYLATE CYCLASE DGCP"/>
    <property type="match status" value="1"/>
</dbReference>
<dbReference type="PROSITE" id="PS50113">
    <property type="entry name" value="PAC"/>
    <property type="match status" value="1"/>
</dbReference>
<dbReference type="SUPFAM" id="SSF55073">
    <property type="entry name" value="Nucleotide cyclase"/>
    <property type="match status" value="1"/>
</dbReference>
<dbReference type="Gene3D" id="3.30.70.270">
    <property type="match status" value="1"/>
</dbReference>
<dbReference type="InterPro" id="IPR052155">
    <property type="entry name" value="Biofilm_reg_signaling"/>
</dbReference>
<keyword evidence="4" id="KW-1185">Reference proteome</keyword>
<name>A0A286GNC8_9PROT</name>
<dbReference type="NCBIfam" id="TIGR00254">
    <property type="entry name" value="GGDEF"/>
    <property type="match status" value="1"/>
</dbReference>
<feature type="domain" description="PAC" evidence="1">
    <location>
        <begin position="187"/>
        <end position="239"/>
    </location>
</feature>
<accession>A0A286GNC8</accession>